<feature type="coiled-coil region" evidence="1">
    <location>
        <begin position="92"/>
        <end position="126"/>
    </location>
</feature>
<dbReference type="Proteomes" id="UP000235405">
    <property type="component" value="Unassembled WGS sequence"/>
</dbReference>
<comment type="caution">
    <text evidence="2">The sequence shown here is derived from an EMBL/GenBank/DDBJ whole genome shotgun (WGS) entry which is preliminary data.</text>
</comment>
<evidence type="ECO:0000256" key="1">
    <source>
        <dbReference type="SAM" id="Coils"/>
    </source>
</evidence>
<keyword evidence="1" id="KW-0175">Coiled coil</keyword>
<protein>
    <submittedName>
        <fullName evidence="2">Uncharacterized protein</fullName>
    </submittedName>
</protein>
<dbReference type="RefSeq" id="WP_102483014.1">
    <property type="nucleotide sequence ID" value="NZ_MCSW01000203.1"/>
</dbReference>
<dbReference type="AlphaFoldDB" id="A0A2N7CAP8"/>
<proteinExistence type="predicted"/>
<name>A0A2N7CAP8_VIBSP</name>
<sequence length="153" mass="17771">MMVEYKASNKTEGLLVNALQRLLDGKPLKVKAKGKLTLNRINNEAGLGNSYVHKFKEFVAYAKPVIEKYNLNREKAMATGLDLEVETPLNEIDALKAKFKKVEALKDKYRMERDDAIEARKILEHKYSELMFRAYDMQEELQTKNEVVMPFKR</sequence>
<accession>A0A2N7CAP8</accession>
<evidence type="ECO:0000313" key="2">
    <source>
        <dbReference type="EMBL" id="PMF18740.1"/>
    </source>
</evidence>
<dbReference type="EMBL" id="MCSW01000203">
    <property type="protein sequence ID" value="PMF18740.1"/>
    <property type="molecule type" value="Genomic_DNA"/>
</dbReference>
<organism evidence="2 3">
    <name type="scientific">Vibrio splendidus</name>
    <dbReference type="NCBI Taxonomy" id="29497"/>
    <lineage>
        <taxon>Bacteria</taxon>
        <taxon>Pseudomonadati</taxon>
        <taxon>Pseudomonadota</taxon>
        <taxon>Gammaproteobacteria</taxon>
        <taxon>Vibrionales</taxon>
        <taxon>Vibrionaceae</taxon>
        <taxon>Vibrio</taxon>
    </lineage>
</organism>
<reference evidence="3" key="1">
    <citation type="submission" date="2016-07" db="EMBL/GenBank/DDBJ databases">
        <title>Nontailed viruses are major unrecognized killers of bacteria in the ocean.</title>
        <authorList>
            <person name="Kauffman K."/>
            <person name="Hussain F."/>
            <person name="Yang J."/>
            <person name="Arevalo P."/>
            <person name="Brown J."/>
            <person name="Cutler M."/>
            <person name="Kelly L."/>
            <person name="Polz M.F."/>
        </authorList>
    </citation>
    <scope>NUCLEOTIDE SEQUENCE [LARGE SCALE GENOMIC DNA]</scope>
    <source>
        <strain evidence="3">10N.286.54.F3</strain>
    </source>
</reference>
<evidence type="ECO:0000313" key="3">
    <source>
        <dbReference type="Proteomes" id="UP000235405"/>
    </source>
</evidence>
<gene>
    <name evidence="2" type="ORF">BCV19_15165</name>
</gene>